<dbReference type="InterPro" id="IPR029052">
    <property type="entry name" value="Metallo-depent_PP-like"/>
</dbReference>
<evidence type="ECO:0000259" key="2">
    <source>
        <dbReference type="Pfam" id="PF00149"/>
    </source>
</evidence>
<dbReference type="OrthoDB" id="9773856at2"/>
<gene>
    <name evidence="3" type="ORF">NS226_02495</name>
</gene>
<dbReference type="PIRSF" id="PIRSF033091">
    <property type="entry name" value="Pesterase_YhaO"/>
    <property type="match status" value="1"/>
</dbReference>
<accession>A0A175RCQ8</accession>
<dbReference type="AlphaFoldDB" id="A0A175RCQ8"/>
<organism evidence="3 4">
    <name type="scientific">Aureimonas ureilytica</name>
    <dbReference type="NCBI Taxonomy" id="401562"/>
    <lineage>
        <taxon>Bacteria</taxon>
        <taxon>Pseudomonadati</taxon>
        <taxon>Pseudomonadota</taxon>
        <taxon>Alphaproteobacteria</taxon>
        <taxon>Hyphomicrobiales</taxon>
        <taxon>Aurantimonadaceae</taxon>
        <taxon>Aureimonas</taxon>
    </lineage>
</organism>
<evidence type="ECO:0000313" key="3">
    <source>
        <dbReference type="EMBL" id="KTQ97999.1"/>
    </source>
</evidence>
<dbReference type="PATRIC" id="fig|401562.3.peg.3633"/>
<dbReference type="STRING" id="401562.NS365_15665"/>
<dbReference type="InterPro" id="IPR014576">
    <property type="entry name" value="Pesterase_YhaO"/>
</dbReference>
<comment type="caution">
    <text evidence="3">The sequence shown here is derived from an EMBL/GenBank/DDBJ whole genome shotgun (WGS) entry which is preliminary data.</text>
</comment>
<dbReference type="RefSeq" id="WP_058633632.1">
    <property type="nucleotide sequence ID" value="NZ_LDPZ01000005.1"/>
</dbReference>
<evidence type="ECO:0000256" key="1">
    <source>
        <dbReference type="ARBA" id="ARBA00022801"/>
    </source>
</evidence>
<sequence>MAFRFVHTADLHLDSPLRSLSLRDPDLADLIGDASRRALSAIVDLCIEEAVDALLIAGDLYDGEQTSMKTARFLAREMERLHQAGIRVFKIRGNHDALSRITAELTLPPNVHVFGGRAEMIRLRAGPLDVALHGVSFSRPQAPESLLPKFKPALPDSANVGLLHTSLAGAPGHDVYAPTSVPELMATGFSYWGLGHVHGRAEHGSAGGRVVMPGMPQGRDVNEGGPKSVTLVTIRDDRSVEIEERVTSLAEFSRVGVDLTGVEEWREAVERIGRALEQGRDAARSRFLVARLHLRGRTPLAFRLRRDTDLLFAEAGARAERVGQVFVEKLVLETEPPLSEAADAGPLLELGRLMREDVARSDGTRQAVRALAEKLRDELPAEARGFAGDSEAEFESFLDRLLVDASEDMLARLSHGSEETV</sequence>
<dbReference type="GO" id="GO:0016787">
    <property type="term" value="F:hydrolase activity"/>
    <property type="evidence" value="ECO:0007669"/>
    <property type="project" value="UniProtKB-KW"/>
</dbReference>
<reference evidence="3 4" key="1">
    <citation type="journal article" date="2016" name="Front. Microbiol.">
        <title>Genomic Resource of Rice Seed Associated Bacteria.</title>
        <authorList>
            <person name="Midha S."/>
            <person name="Bansal K."/>
            <person name="Sharma S."/>
            <person name="Kumar N."/>
            <person name="Patil P.P."/>
            <person name="Chaudhry V."/>
            <person name="Patil P.B."/>
        </authorList>
    </citation>
    <scope>NUCLEOTIDE SEQUENCE [LARGE SCALE GENOMIC DNA]</scope>
    <source>
        <strain evidence="3 4">NS226</strain>
    </source>
</reference>
<dbReference type="Proteomes" id="UP000078272">
    <property type="component" value="Unassembled WGS sequence"/>
</dbReference>
<dbReference type="Gene3D" id="3.60.21.10">
    <property type="match status" value="1"/>
</dbReference>
<dbReference type="EMBL" id="LDPZ01000005">
    <property type="protein sequence ID" value="KTQ97999.1"/>
    <property type="molecule type" value="Genomic_DNA"/>
</dbReference>
<dbReference type="PANTHER" id="PTHR30337">
    <property type="entry name" value="COMPONENT OF ATP-DEPENDENT DSDNA EXONUCLEASE"/>
    <property type="match status" value="1"/>
</dbReference>
<dbReference type="SUPFAM" id="SSF56300">
    <property type="entry name" value="Metallo-dependent phosphatases"/>
    <property type="match status" value="1"/>
</dbReference>
<proteinExistence type="predicted"/>
<keyword evidence="1" id="KW-0378">Hydrolase</keyword>
<feature type="domain" description="Calcineurin-like phosphoesterase" evidence="2">
    <location>
        <begin position="3"/>
        <end position="114"/>
    </location>
</feature>
<dbReference type="InterPro" id="IPR041796">
    <property type="entry name" value="Mre11_N"/>
</dbReference>
<dbReference type="InterPro" id="IPR050535">
    <property type="entry name" value="DNA_Repair-Maintenance_Comp"/>
</dbReference>
<protein>
    <submittedName>
        <fullName evidence="3">Serine/threonine protein phosphatase</fullName>
    </submittedName>
</protein>
<evidence type="ECO:0000313" key="4">
    <source>
        <dbReference type="Proteomes" id="UP000078272"/>
    </source>
</evidence>
<name>A0A175RCQ8_9HYPH</name>
<dbReference type="PANTHER" id="PTHR30337:SF7">
    <property type="entry name" value="PHOSPHOESTERASE"/>
    <property type="match status" value="1"/>
</dbReference>
<dbReference type="InterPro" id="IPR004843">
    <property type="entry name" value="Calcineurin-like_PHP"/>
</dbReference>
<dbReference type="Pfam" id="PF00149">
    <property type="entry name" value="Metallophos"/>
    <property type="match status" value="1"/>
</dbReference>
<dbReference type="CDD" id="cd00840">
    <property type="entry name" value="MPP_Mre11_N"/>
    <property type="match status" value="1"/>
</dbReference>